<gene>
    <name evidence="1" type="ORF">M9H77_26163</name>
</gene>
<keyword evidence="2" id="KW-1185">Reference proteome</keyword>
<sequence length="269" mass="30320">MAEGSSSASDLGRQVCVYEEWMKLQHQEVSDLEEAAQLYGNGKIGEIELNKVIGKIISNFKDYMEKRRLIIRSTDIMTFFAPIWKSSLENSASWIGGCRPSSFIRILYAQSGRDMESQIDKFLRGETERIPDFIGEFSKEQMTRIDELQRKIMREENVLSSKLANLQNDLLDLPLVARAQESGCGGIHGNHVVEEKGLKLLGTSLEEADNLRMKAVEEIVVNILKPSQAVDFLAAGKNIRICMREWGRQRDDHHRRSGSTSSATVAGQN</sequence>
<name>A0ACC0A903_CATRO</name>
<reference evidence="2" key="1">
    <citation type="journal article" date="2023" name="Nat. Plants">
        <title>Single-cell RNA sequencing provides a high-resolution roadmap for understanding the multicellular compartmentation of specialized metabolism.</title>
        <authorList>
            <person name="Sun S."/>
            <person name="Shen X."/>
            <person name="Li Y."/>
            <person name="Li Y."/>
            <person name="Wang S."/>
            <person name="Li R."/>
            <person name="Zhang H."/>
            <person name="Shen G."/>
            <person name="Guo B."/>
            <person name="Wei J."/>
            <person name="Xu J."/>
            <person name="St-Pierre B."/>
            <person name="Chen S."/>
            <person name="Sun C."/>
        </authorList>
    </citation>
    <scope>NUCLEOTIDE SEQUENCE [LARGE SCALE GENOMIC DNA]</scope>
</reference>
<dbReference type="EMBL" id="CM044706">
    <property type="protein sequence ID" value="KAI5657370.1"/>
    <property type="molecule type" value="Genomic_DNA"/>
</dbReference>
<evidence type="ECO:0000313" key="1">
    <source>
        <dbReference type="EMBL" id="KAI5657370.1"/>
    </source>
</evidence>
<accession>A0ACC0A903</accession>
<comment type="caution">
    <text evidence="1">The sequence shown here is derived from an EMBL/GenBank/DDBJ whole genome shotgun (WGS) entry which is preliminary data.</text>
</comment>
<proteinExistence type="predicted"/>
<protein>
    <submittedName>
        <fullName evidence="1">Uncharacterized protein</fullName>
    </submittedName>
</protein>
<evidence type="ECO:0000313" key="2">
    <source>
        <dbReference type="Proteomes" id="UP001060085"/>
    </source>
</evidence>
<dbReference type="Proteomes" id="UP001060085">
    <property type="component" value="Linkage Group LG06"/>
</dbReference>
<organism evidence="1 2">
    <name type="scientific">Catharanthus roseus</name>
    <name type="common">Madagascar periwinkle</name>
    <name type="synonym">Vinca rosea</name>
    <dbReference type="NCBI Taxonomy" id="4058"/>
    <lineage>
        <taxon>Eukaryota</taxon>
        <taxon>Viridiplantae</taxon>
        <taxon>Streptophyta</taxon>
        <taxon>Embryophyta</taxon>
        <taxon>Tracheophyta</taxon>
        <taxon>Spermatophyta</taxon>
        <taxon>Magnoliopsida</taxon>
        <taxon>eudicotyledons</taxon>
        <taxon>Gunneridae</taxon>
        <taxon>Pentapetalae</taxon>
        <taxon>asterids</taxon>
        <taxon>lamiids</taxon>
        <taxon>Gentianales</taxon>
        <taxon>Apocynaceae</taxon>
        <taxon>Rauvolfioideae</taxon>
        <taxon>Vinceae</taxon>
        <taxon>Catharanthinae</taxon>
        <taxon>Catharanthus</taxon>
    </lineage>
</organism>